<proteinExistence type="inferred from homology"/>
<feature type="binding site" evidence="5">
    <location>
        <position position="68"/>
    </location>
    <ligand>
        <name>S-adenosyl-L-methionine</name>
        <dbReference type="ChEBI" id="CHEBI:59789"/>
    </ligand>
</feature>
<dbReference type="GO" id="GO:0032259">
    <property type="term" value="P:methylation"/>
    <property type="evidence" value="ECO:0007669"/>
    <property type="project" value="UniProtKB-KW"/>
</dbReference>
<dbReference type="SUPFAM" id="SSF53335">
    <property type="entry name" value="S-adenosyl-L-methionine-dependent methyltransferases"/>
    <property type="match status" value="1"/>
</dbReference>
<comment type="pathway">
    <text evidence="5">Quinol/quinone metabolism; menaquinone biosynthesis; menaquinol from 1,4-dihydroxy-2-naphthoate: step 2/2.</text>
</comment>
<protein>
    <recommendedName>
        <fullName evidence="5">Demethylmenaquinone methyltransferase</fullName>
        <ecNumber evidence="5">2.1.1.163</ecNumber>
    </recommendedName>
</protein>
<feature type="binding site" evidence="5">
    <location>
        <position position="88"/>
    </location>
    <ligand>
        <name>S-adenosyl-L-methionine</name>
        <dbReference type="ChEBI" id="CHEBI:59789"/>
    </ligand>
</feature>
<feature type="binding site" evidence="5">
    <location>
        <begin position="116"/>
        <end position="117"/>
    </location>
    <ligand>
        <name>S-adenosyl-L-methionine</name>
        <dbReference type="ChEBI" id="CHEBI:59789"/>
    </ligand>
</feature>
<dbReference type="PANTHER" id="PTHR43591:SF24">
    <property type="entry name" value="2-METHOXY-6-POLYPRENYL-1,4-BENZOQUINOL METHYLASE, MITOCHONDRIAL"/>
    <property type="match status" value="1"/>
</dbReference>
<gene>
    <name evidence="5" type="primary">menG</name>
    <name evidence="6" type="ORF">BFS30_13975</name>
</gene>
<comment type="similarity">
    <text evidence="5">Belongs to the class I-like SAM-binding methyltransferase superfamily. MenG/UbiE family.</text>
</comment>
<name>A0A1D7QHN5_9SPHI</name>
<sequence length="243" mass="27327">MNENISTSHSATAPKKEQVASMFDKISGTYDFLNHFMSLGIDILWRKRAIGELKSIKPRLMLDVATGTGDFAFEAIKILKPEKVIGVDISEGMLEVARKKINDRNLHPIFSVQMGDSEGLHFDDNHFDAVTVAFGVRNYENLEKGIRDMYRVLKPGGKIVILEFSKPRKFPVKQGYNFYFNHVTPFFGRTFSKDATAYTYLPESVAAFPDGDAFNAMLTKVGFKNAKDIRLTFGICAIYTGTK</sequence>
<evidence type="ECO:0000256" key="5">
    <source>
        <dbReference type="HAMAP-Rule" id="MF_01813"/>
    </source>
</evidence>
<comment type="catalytic activity">
    <reaction evidence="5">
        <text>a 2-demethylmenaquinol + S-adenosyl-L-methionine = a menaquinol + S-adenosyl-L-homocysteine + H(+)</text>
        <dbReference type="Rhea" id="RHEA:42640"/>
        <dbReference type="Rhea" id="RHEA-COMP:9539"/>
        <dbReference type="Rhea" id="RHEA-COMP:9563"/>
        <dbReference type="ChEBI" id="CHEBI:15378"/>
        <dbReference type="ChEBI" id="CHEBI:18151"/>
        <dbReference type="ChEBI" id="CHEBI:55437"/>
        <dbReference type="ChEBI" id="CHEBI:57856"/>
        <dbReference type="ChEBI" id="CHEBI:59789"/>
        <dbReference type="EC" id="2.1.1.163"/>
    </reaction>
</comment>
<keyword evidence="1 5" id="KW-0474">Menaquinone biosynthesis</keyword>
<comment type="caution">
    <text evidence="5">Lacks conserved residue(s) required for the propagation of feature annotation.</text>
</comment>
<dbReference type="PROSITE" id="PS01184">
    <property type="entry name" value="UBIE_2"/>
    <property type="match status" value="1"/>
</dbReference>
<comment type="function">
    <text evidence="5">Methyltransferase required for the conversion of demethylmenaquinol (DMKH2) to menaquinol (MKH2).</text>
</comment>
<reference evidence="6 7" key="1">
    <citation type="submission" date="2016-08" db="EMBL/GenBank/DDBJ databases">
        <authorList>
            <person name="Seilhamer J.J."/>
        </authorList>
    </citation>
    <scope>NUCLEOTIDE SEQUENCE [LARGE SCALE GENOMIC DNA]</scope>
    <source>
        <strain evidence="6 7">DX4</strain>
    </source>
</reference>
<dbReference type="PROSITE" id="PS51608">
    <property type="entry name" value="SAM_MT_UBIE"/>
    <property type="match status" value="1"/>
</dbReference>
<evidence type="ECO:0000313" key="7">
    <source>
        <dbReference type="Proteomes" id="UP000094313"/>
    </source>
</evidence>
<dbReference type="InterPro" id="IPR004033">
    <property type="entry name" value="UbiE/COQ5_MeTrFase"/>
</dbReference>
<dbReference type="EMBL" id="CP017141">
    <property type="protein sequence ID" value="AOM78178.1"/>
    <property type="molecule type" value="Genomic_DNA"/>
</dbReference>
<dbReference type="RefSeq" id="WP_069379843.1">
    <property type="nucleotide sequence ID" value="NZ_CP017141.1"/>
</dbReference>
<dbReference type="GO" id="GO:0009234">
    <property type="term" value="P:menaquinone biosynthetic process"/>
    <property type="evidence" value="ECO:0007669"/>
    <property type="project" value="UniProtKB-UniRule"/>
</dbReference>
<evidence type="ECO:0000256" key="1">
    <source>
        <dbReference type="ARBA" id="ARBA00022428"/>
    </source>
</evidence>
<dbReference type="CDD" id="cd02440">
    <property type="entry name" value="AdoMet_MTases"/>
    <property type="match status" value="1"/>
</dbReference>
<dbReference type="AlphaFoldDB" id="A0A1D7QHN5"/>
<keyword evidence="4 5" id="KW-0949">S-adenosyl-L-methionine</keyword>
<evidence type="ECO:0000256" key="4">
    <source>
        <dbReference type="ARBA" id="ARBA00022691"/>
    </source>
</evidence>
<evidence type="ECO:0000256" key="2">
    <source>
        <dbReference type="ARBA" id="ARBA00022603"/>
    </source>
</evidence>
<dbReference type="OrthoDB" id="9808140at2"/>
<dbReference type="InterPro" id="IPR029063">
    <property type="entry name" value="SAM-dependent_MTases_sf"/>
</dbReference>
<dbReference type="PROSITE" id="PS01183">
    <property type="entry name" value="UBIE_1"/>
    <property type="match status" value="1"/>
</dbReference>
<dbReference type="HAMAP" id="MF_01813">
    <property type="entry name" value="MenG_UbiE_methyltr"/>
    <property type="match status" value="1"/>
</dbReference>
<keyword evidence="3 5" id="KW-0808">Transferase</keyword>
<dbReference type="Pfam" id="PF01209">
    <property type="entry name" value="Ubie_methyltran"/>
    <property type="match status" value="1"/>
</dbReference>
<dbReference type="NCBIfam" id="TIGR01934">
    <property type="entry name" value="MenG_MenH_UbiE"/>
    <property type="match status" value="1"/>
</dbReference>
<dbReference type="Proteomes" id="UP000094313">
    <property type="component" value="Chromosome"/>
</dbReference>
<keyword evidence="2 5" id="KW-0489">Methyltransferase</keyword>
<dbReference type="EC" id="2.1.1.163" evidence="5"/>
<dbReference type="Gene3D" id="3.40.50.150">
    <property type="entry name" value="Vaccinia Virus protein VP39"/>
    <property type="match status" value="1"/>
</dbReference>
<dbReference type="UniPathway" id="UPA00079">
    <property type="reaction ID" value="UER00169"/>
</dbReference>
<evidence type="ECO:0000313" key="6">
    <source>
        <dbReference type="EMBL" id="AOM78178.1"/>
    </source>
</evidence>
<dbReference type="PANTHER" id="PTHR43591">
    <property type="entry name" value="METHYLTRANSFERASE"/>
    <property type="match status" value="1"/>
</dbReference>
<organism evidence="6 7">
    <name type="scientific">Pedobacter steynii</name>
    <dbReference type="NCBI Taxonomy" id="430522"/>
    <lineage>
        <taxon>Bacteria</taxon>
        <taxon>Pseudomonadati</taxon>
        <taxon>Bacteroidota</taxon>
        <taxon>Sphingobacteriia</taxon>
        <taxon>Sphingobacteriales</taxon>
        <taxon>Sphingobacteriaceae</taxon>
        <taxon>Pedobacter</taxon>
    </lineage>
</organism>
<accession>A0A1D7QHN5</accession>
<dbReference type="InterPro" id="IPR023576">
    <property type="entry name" value="UbiE/COQ5_MeTrFase_CS"/>
</dbReference>
<evidence type="ECO:0000256" key="3">
    <source>
        <dbReference type="ARBA" id="ARBA00022679"/>
    </source>
</evidence>
<dbReference type="GO" id="GO:0043770">
    <property type="term" value="F:demethylmenaquinone methyltransferase activity"/>
    <property type="evidence" value="ECO:0007669"/>
    <property type="project" value="UniProtKB-UniRule"/>
</dbReference>
<dbReference type="KEGG" id="psty:BFS30_13975"/>
<keyword evidence="7" id="KW-1185">Reference proteome</keyword>
<dbReference type="NCBIfam" id="NF001244">
    <property type="entry name" value="PRK00216.1-5"/>
    <property type="match status" value="1"/>
</dbReference>